<evidence type="ECO:0000313" key="4">
    <source>
        <dbReference type="EMBL" id="MFC0603113.1"/>
    </source>
</evidence>
<feature type="transmembrane region" description="Helical" evidence="1">
    <location>
        <begin position="136"/>
        <end position="156"/>
    </location>
</feature>
<evidence type="ECO:0000259" key="3">
    <source>
        <dbReference type="Pfam" id="PF05569"/>
    </source>
</evidence>
<comment type="caution">
    <text evidence="4">The sequence shown here is derived from an EMBL/GenBank/DDBJ whole genome shotgun (WGS) entry which is preliminary data.</text>
</comment>
<feature type="transmembrane region" description="Helical" evidence="1">
    <location>
        <begin position="98"/>
        <end position="116"/>
    </location>
</feature>
<feature type="transmembrane region" description="Helical" evidence="1">
    <location>
        <begin position="34"/>
        <end position="51"/>
    </location>
</feature>
<evidence type="ECO:0000313" key="5">
    <source>
        <dbReference type="Proteomes" id="UP001589832"/>
    </source>
</evidence>
<reference evidence="4 5" key="1">
    <citation type="submission" date="2024-09" db="EMBL/GenBank/DDBJ databases">
        <authorList>
            <person name="Sun Q."/>
            <person name="Mori K."/>
        </authorList>
    </citation>
    <scope>NUCLEOTIDE SEQUENCE [LARGE SCALE GENOMIC DNA]</scope>
    <source>
        <strain evidence="4 5">NCAIM B.02481</strain>
    </source>
</reference>
<keyword evidence="5" id="KW-1185">Reference proteome</keyword>
<evidence type="ECO:0000256" key="1">
    <source>
        <dbReference type="SAM" id="Phobius"/>
    </source>
</evidence>
<organism evidence="4 5">
    <name type="scientific">Winogradskyella pulchriflava</name>
    <dbReference type="NCBI Taxonomy" id="1110688"/>
    <lineage>
        <taxon>Bacteria</taxon>
        <taxon>Pseudomonadati</taxon>
        <taxon>Bacteroidota</taxon>
        <taxon>Flavobacteriia</taxon>
        <taxon>Flavobacteriales</taxon>
        <taxon>Flavobacteriaceae</taxon>
        <taxon>Winogradskyella</taxon>
    </lineage>
</organism>
<dbReference type="Pfam" id="PF05569">
    <property type="entry name" value="Peptidase_M56"/>
    <property type="match status" value="1"/>
</dbReference>
<dbReference type="Pfam" id="PF03544">
    <property type="entry name" value="TonB_C"/>
    <property type="match status" value="2"/>
</dbReference>
<keyword evidence="1" id="KW-1133">Transmembrane helix</keyword>
<feature type="domain" description="Peptidase M56" evidence="3">
    <location>
        <begin position="159"/>
        <end position="261"/>
    </location>
</feature>
<dbReference type="PANTHER" id="PTHR33446">
    <property type="entry name" value="PROTEIN TONB-RELATED"/>
    <property type="match status" value="1"/>
</dbReference>
<feature type="transmembrane region" description="Helical" evidence="1">
    <location>
        <begin position="6"/>
        <end position="22"/>
    </location>
</feature>
<accession>A0ABV6Q4C2</accession>
<proteinExistence type="predicted"/>
<dbReference type="SUPFAM" id="SSF74653">
    <property type="entry name" value="TolA/TonB C-terminal domain"/>
    <property type="match status" value="2"/>
</dbReference>
<feature type="domain" description="TonB C-terminal" evidence="2">
    <location>
        <begin position="533"/>
        <end position="600"/>
    </location>
</feature>
<feature type="domain" description="TonB C-terminal" evidence="2">
    <location>
        <begin position="730"/>
        <end position="790"/>
    </location>
</feature>
<dbReference type="EMBL" id="JBHLTQ010000001">
    <property type="protein sequence ID" value="MFC0603113.1"/>
    <property type="molecule type" value="Genomic_DNA"/>
</dbReference>
<dbReference type="PANTHER" id="PTHR33446:SF2">
    <property type="entry name" value="PROTEIN TONB"/>
    <property type="match status" value="1"/>
</dbReference>
<dbReference type="InterPro" id="IPR008756">
    <property type="entry name" value="Peptidase_M56"/>
</dbReference>
<keyword evidence="1" id="KW-0472">Membrane</keyword>
<dbReference type="Proteomes" id="UP001589832">
    <property type="component" value="Unassembled WGS sequence"/>
</dbReference>
<sequence>MLYTIVQIIAFQALFLLVYDLFLKRETFFNYNRAYLLLTSVLSLALPFIKFPELKKIAAKEFVIQLPEVFIGTKPPTEYEILVAEQAGIVIQQPQTPLWLVILYCGIVVATIIFLIKMSKLFWLKYNNPKRWYGNVLIVALVKSSAAFSFFNTIFLGERIPESEKTTVYKHELIHVKEKHSIDLLFFEILKILFWFNPLAYMYQNRIKELHEFIADAKAVKQNGKADYYQSLLNQVFDVYNVSFTNTFFKKSLIKKRIAMLQKSKSKQQHLMKYALLIPLVFGMLIYTSTEIKAQEKTETQQEVSQELTDEELIEKYYQELMKLKKDGVPFLEIAKYSGITERPYDKYIVSREEYLKTKAYLKYLANDMIARKSDNGTLTQKDMETAELMRLEPHRSYEEYREWAKTKEAKELWESNIRDGELKLFVEDILNKTADEERRYNAMLDQLENDKTVEKVIITDGKSTLILDDYKSNKTDKNQIQSVEVPFSVIEEVPTLVECKDLPTNEDRKYCLSNYIQKHVSKNFNKAIADTLNLEGRQRIFVSFKIDKMGDISSVQARAAHPALEDEAKRVIKSLPRFIPGKQKGKAVVVPYSLPIVFQATNGSPKTQSIKKDSIENTPKYKAFIERLKETNALPDDRDEQFEMYKMYIIDSLIQVEQEYLKSNRHKLNKNDNVPYSVIEVAPIHPQCKTISSEEERKKCTSAEVQKFVSKNFNTKLPDKLGLSKGQKRIFIQFVINEIGQIVNVGARGPHPDLEAEAIRVINLLPQFTPGKQKGENIKVAFSLPITFQVND</sequence>
<keyword evidence="1" id="KW-0812">Transmembrane</keyword>
<name>A0ABV6Q4C2_9FLAO</name>
<dbReference type="Gene3D" id="3.30.1150.10">
    <property type="match status" value="2"/>
</dbReference>
<dbReference type="RefSeq" id="WP_386058359.1">
    <property type="nucleotide sequence ID" value="NZ_JBHLTQ010000001.1"/>
</dbReference>
<protein>
    <submittedName>
        <fullName evidence="4">Energy transducer TonB</fullName>
    </submittedName>
</protein>
<gene>
    <name evidence="4" type="ORF">ACFFGA_00985</name>
</gene>
<evidence type="ECO:0000259" key="2">
    <source>
        <dbReference type="Pfam" id="PF03544"/>
    </source>
</evidence>
<dbReference type="InterPro" id="IPR037682">
    <property type="entry name" value="TonB_C"/>
</dbReference>
<dbReference type="CDD" id="cd07341">
    <property type="entry name" value="M56_BlaR1_MecR1_like"/>
    <property type="match status" value="1"/>
</dbReference>
<dbReference type="InterPro" id="IPR051045">
    <property type="entry name" value="TonB-dependent_transducer"/>
</dbReference>